<comment type="caution">
    <text evidence="2">The sequence shown here is derived from an EMBL/GenBank/DDBJ whole genome shotgun (WGS) entry which is preliminary data.</text>
</comment>
<dbReference type="EMBL" id="SSMQ01000001">
    <property type="protein sequence ID" value="TKD13121.1"/>
    <property type="molecule type" value="Genomic_DNA"/>
</dbReference>
<sequence length="294" mass="29396">MRTSLAPIFAAAALAAATTFGFASSADAKTISACGGIELAANAKCEMRVEGGCVAACQPLNFQVQCAADLYVGCSGQCNAQIEASCTASCSASCEAECNVDPGSFECGASCRADCGASCNGACAADPDSARCRASCEATCGGECDARCEATPPSADCKAQCSSCCSGSCDAQANIDCQVDCQAKGFINCETKLQGGCEVACTKPDGALFCDGQYVDVGEQIDQCVAQLESLLEIKVEGYARGDAQCNGGRCTATGEAGVSCAQSPGNTSGSAAGILGALAAFGLALGRRKNQKK</sequence>
<organism evidence="2 3">
    <name type="scientific">Polyangium fumosum</name>
    <dbReference type="NCBI Taxonomy" id="889272"/>
    <lineage>
        <taxon>Bacteria</taxon>
        <taxon>Pseudomonadati</taxon>
        <taxon>Myxococcota</taxon>
        <taxon>Polyangia</taxon>
        <taxon>Polyangiales</taxon>
        <taxon>Polyangiaceae</taxon>
        <taxon>Polyangium</taxon>
    </lineage>
</organism>
<proteinExistence type="predicted"/>
<dbReference type="Proteomes" id="UP000309215">
    <property type="component" value="Unassembled WGS sequence"/>
</dbReference>
<reference evidence="2 3" key="1">
    <citation type="submission" date="2019-04" db="EMBL/GenBank/DDBJ databases">
        <authorList>
            <person name="Li Y."/>
            <person name="Wang J."/>
        </authorList>
    </citation>
    <scope>NUCLEOTIDE SEQUENCE [LARGE SCALE GENOMIC DNA]</scope>
    <source>
        <strain evidence="2 3">DSM 14668</strain>
    </source>
</reference>
<keyword evidence="1" id="KW-0732">Signal</keyword>
<dbReference type="OrthoDB" id="5507136at2"/>
<accession>A0A4U1JK28</accession>
<dbReference type="RefSeq" id="WP_136926937.1">
    <property type="nucleotide sequence ID" value="NZ_SSMQ01000001.1"/>
</dbReference>
<dbReference type="AlphaFoldDB" id="A0A4U1JK28"/>
<evidence type="ECO:0000313" key="2">
    <source>
        <dbReference type="EMBL" id="TKD13121.1"/>
    </source>
</evidence>
<evidence type="ECO:0008006" key="4">
    <source>
        <dbReference type="Google" id="ProtNLM"/>
    </source>
</evidence>
<name>A0A4U1JK28_9BACT</name>
<feature type="signal peptide" evidence="1">
    <location>
        <begin position="1"/>
        <end position="28"/>
    </location>
</feature>
<protein>
    <recommendedName>
        <fullName evidence="4">MYXO-CTERM sorting domain-containing protein</fullName>
    </recommendedName>
</protein>
<feature type="chain" id="PRO_5020924869" description="MYXO-CTERM sorting domain-containing protein" evidence="1">
    <location>
        <begin position="29"/>
        <end position="294"/>
    </location>
</feature>
<keyword evidence="3" id="KW-1185">Reference proteome</keyword>
<evidence type="ECO:0000256" key="1">
    <source>
        <dbReference type="SAM" id="SignalP"/>
    </source>
</evidence>
<gene>
    <name evidence="2" type="ORF">E8A74_00770</name>
</gene>
<evidence type="ECO:0000313" key="3">
    <source>
        <dbReference type="Proteomes" id="UP000309215"/>
    </source>
</evidence>